<protein>
    <recommendedName>
        <fullName evidence="1">Methyltransferase domain-containing protein</fullName>
    </recommendedName>
</protein>
<dbReference type="EMBL" id="BAABGM010000026">
    <property type="protein sequence ID" value="GAA4413304.1"/>
    <property type="molecule type" value="Genomic_DNA"/>
</dbReference>
<evidence type="ECO:0000313" key="2">
    <source>
        <dbReference type="EMBL" id="GAA4413304.1"/>
    </source>
</evidence>
<dbReference type="Gene3D" id="3.40.50.150">
    <property type="entry name" value="Vaccinia Virus protein VP39"/>
    <property type="match status" value="1"/>
</dbReference>
<dbReference type="Pfam" id="PF13649">
    <property type="entry name" value="Methyltransf_25"/>
    <property type="match status" value="1"/>
</dbReference>
<keyword evidence="3" id="KW-1185">Reference proteome</keyword>
<reference evidence="3" key="1">
    <citation type="journal article" date="2019" name="Int. J. Syst. Evol. Microbiol.">
        <title>The Global Catalogue of Microorganisms (GCM) 10K type strain sequencing project: providing services to taxonomists for standard genome sequencing and annotation.</title>
        <authorList>
            <consortium name="The Broad Institute Genomics Platform"/>
            <consortium name="The Broad Institute Genome Sequencing Center for Infectious Disease"/>
            <person name="Wu L."/>
            <person name="Ma J."/>
        </authorList>
    </citation>
    <scope>NUCLEOTIDE SEQUENCE [LARGE SCALE GENOMIC DNA]</scope>
    <source>
        <strain evidence="3">JCM 17809</strain>
    </source>
</reference>
<comment type="caution">
    <text evidence="2">The sequence shown here is derived from an EMBL/GenBank/DDBJ whole genome shotgun (WGS) entry which is preliminary data.</text>
</comment>
<feature type="domain" description="Methyltransferase" evidence="1">
    <location>
        <begin position="53"/>
        <end position="144"/>
    </location>
</feature>
<name>A0ABP8KRV9_9MICO</name>
<dbReference type="InterPro" id="IPR050447">
    <property type="entry name" value="Erg6_SMT_methyltransf"/>
</dbReference>
<gene>
    <name evidence="2" type="ORF">GCM10023168_36080</name>
</gene>
<accession>A0ABP8KRV9</accession>
<proteinExistence type="predicted"/>
<dbReference type="PANTHER" id="PTHR44068">
    <property type="entry name" value="ZGC:194242"/>
    <property type="match status" value="1"/>
</dbReference>
<dbReference type="InterPro" id="IPR029063">
    <property type="entry name" value="SAM-dependent_MTases_sf"/>
</dbReference>
<dbReference type="CDD" id="cd02440">
    <property type="entry name" value="AdoMet_MTases"/>
    <property type="match status" value="1"/>
</dbReference>
<dbReference type="SUPFAM" id="SSF53335">
    <property type="entry name" value="S-adenosyl-L-methionine-dependent methyltransferases"/>
    <property type="match status" value="1"/>
</dbReference>
<dbReference type="InterPro" id="IPR041698">
    <property type="entry name" value="Methyltransf_25"/>
</dbReference>
<dbReference type="PANTHER" id="PTHR44068:SF11">
    <property type="entry name" value="GERANYL DIPHOSPHATE 2-C-METHYLTRANSFERASE"/>
    <property type="match status" value="1"/>
</dbReference>
<evidence type="ECO:0000313" key="3">
    <source>
        <dbReference type="Proteomes" id="UP001500945"/>
    </source>
</evidence>
<sequence length="255" mass="27369">MTVDEREHVDRVLRRARRVAFPPGEFVGQESFVSASEVLSLAGRAAVGPGTRVLDLCCGEAGPGLFVTRSLGCTYRGVDASARAIARARRQAAREGIEARLDVGTIPPVPPGPFDVVLLLETMLAFRDKRALLRGIASALATGGRFACTVEEGLPLTEAERHLMPAAETVWLTPLPAFLADVESAGLRVRWYGDCTSAHHARVDSLVGTYAAAGPLVGRGEGTSAVDGLLTSHRLWSCWLRDRRVRKFAVVAEKA</sequence>
<evidence type="ECO:0000259" key="1">
    <source>
        <dbReference type="Pfam" id="PF13649"/>
    </source>
</evidence>
<dbReference type="Proteomes" id="UP001500945">
    <property type="component" value="Unassembled WGS sequence"/>
</dbReference>
<organism evidence="2 3">
    <name type="scientific">Fodinibacter luteus</name>
    <dbReference type="NCBI Taxonomy" id="552064"/>
    <lineage>
        <taxon>Bacteria</taxon>
        <taxon>Bacillati</taxon>
        <taxon>Actinomycetota</taxon>
        <taxon>Actinomycetes</taxon>
        <taxon>Micrococcales</taxon>
        <taxon>Intrasporangiaceae</taxon>
        <taxon>Fodinibacter (ex Wang et al. 2009)</taxon>
    </lineage>
</organism>